<dbReference type="EMBL" id="WJNG01000018">
    <property type="protein sequence ID" value="MRH44784.1"/>
    <property type="molecule type" value="Genomic_DNA"/>
</dbReference>
<dbReference type="RefSeq" id="WP_153738383.1">
    <property type="nucleotide sequence ID" value="NZ_WJNG01000018.1"/>
</dbReference>
<dbReference type="Gene3D" id="3.30.300.30">
    <property type="match status" value="1"/>
</dbReference>
<keyword evidence="2 5" id="KW-0436">Ligase</keyword>
<dbReference type="NCBIfam" id="TIGR01923">
    <property type="entry name" value="menE"/>
    <property type="match status" value="1"/>
</dbReference>
<dbReference type="GO" id="GO:0005524">
    <property type="term" value="F:ATP binding"/>
    <property type="evidence" value="ECO:0007669"/>
    <property type="project" value="UniProtKB-KW"/>
</dbReference>
<dbReference type="CDD" id="cd05912">
    <property type="entry name" value="OSB_CoA_lg"/>
    <property type="match status" value="1"/>
</dbReference>
<evidence type="ECO:0000313" key="8">
    <source>
        <dbReference type="EMBL" id="MRH44784.1"/>
    </source>
</evidence>
<dbReference type="InterPro" id="IPR010192">
    <property type="entry name" value="MenE"/>
</dbReference>
<dbReference type="PROSITE" id="PS00455">
    <property type="entry name" value="AMP_BINDING"/>
    <property type="match status" value="1"/>
</dbReference>
<comment type="pathway">
    <text evidence="5">Quinol/quinone metabolism; menaquinone biosynthesis.</text>
</comment>
<evidence type="ECO:0000256" key="4">
    <source>
        <dbReference type="ARBA" id="ARBA00022840"/>
    </source>
</evidence>
<dbReference type="Pfam" id="PF00501">
    <property type="entry name" value="AMP-binding"/>
    <property type="match status" value="1"/>
</dbReference>
<dbReference type="InterPro" id="IPR042099">
    <property type="entry name" value="ANL_N_sf"/>
</dbReference>
<dbReference type="GO" id="GO:0009234">
    <property type="term" value="P:menaquinone biosynthetic process"/>
    <property type="evidence" value="ECO:0007669"/>
    <property type="project" value="UniProtKB-UniRule"/>
</dbReference>
<dbReference type="UniPathway" id="UPA01057">
    <property type="reaction ID" value="UER00166"/>
</dbReference>
<dbReference type="GO" id="GO:0031956">
    <property type="term" value="F:medium-chain fatty acid-CoA ligase activity"/>
    <property type="evidence" value="ECO:0007669"/>
    <property type="project" value="TreeGrafter"/>
</dbReference>
<evidence type="ECO:0000256" key="2">
    <source>
        <dbReference type="ARBA" id="ARBA00022598"/>
    </source>
</evidence>
<dbReference type="OrthoDB" id="9762242at2"/>
<dbReference type="PANTHER" id="PTHR43201:SF5">
    <property type="entry name" value="MEDIUM-CHAIN ACYL-COA LIGASE ACSF2, MITOCHONDRIAL"/>
    <property type="match status" value="1"/>
</dbReference>
<name>A0A6A8DGJ8_9BACI</name>
<evidence type="ECO:0000259" key="6">
    <source>
        <dbReference type="Pfam" id="PF00501"/>
    </source>
</evidence>
<feature type="domain" description="AMP-binding enzyme C-terminal" evidence="7">
    <location>
        <begin position="403"/>
        <end position="477"/>
    </location>
</feature>
<dbReference type="SUPFAM" id="SSF56801">
    <property type="entry name" value="Acetyl-CoA synthetase-like"/>
    <property type="match status" value="1"/>
</dbReference>
<sequence>MVEVIPHWLDKQAELSPHETAIEIPNQHVVTFHQLRDESRRFARKLSNKGVSEGDHVAIHSNNSLDMVLGLHALSYLGAVAILLNTRLSETELTYQLTDANVSLVLTSVEAKQFIATVNQSYQICTFEQVHLHNELAISLKKELNLDELFTIIYTSGTTGFPKGVQHTYGNHWWSAISSALNLGLDHNDKWLVALPLFHVGGLSILIKSVIYGMPVYLMEKFDVEQVDQGIKIDGVTIVSVVSVMLERLIDKLGESKYPASFRCMLLGGGPASQTLLERAKKNDIPVFQTYGMTETSSQIATLSQKYALTKIGSAGKSLFPAQLRIWKNGKIAVESEVGEIQVKGPMVSRGYYNNEIANQKTFENDWLKTGDLGYLDQEGFLYVIDRRKDLIISGGENVYPAEIEGVLAAVPGIKEVGVIGKQDDEWGQIPVAFVVRINKELSIEEILTYCRKHLAKYKIPKEIYFVPSLPRNASSKLVRYKLEGLLKK</sequence>
<dbReference type="Gene3D" id="3.40.50.12780">
    <property type="entry name" value="N-terminal domain of ligase-like"/>
    <property type="match status" value="1"/>
</dbReference>
<dbReference type="GO" id="GO:0008756">
    <property type="term" value="F:o-succinylbenzoate-CoA ligase activity"/>
    <property type="evidence" value="ECO:0007669"/>
    <property type="project" value="UniProtKB-UniRule"/>
</dbReference>
<dbReference type="PANTHER" id="PTHR43201">
    <property type="entry name" value="ACYL-COA SYNTHETASE"/>
    <property type="match status" value="1"/>
</dbReference>
<organism evidence="8 9">
    <name type="scientific">Aquibacillus halophilus</name>
    <dbReference type="NCBI Taxonomy" id="930132"/>
    <lineage>
        <taxon>Bacteria</taxon>
        <taxon>Bacillati</taxon>
        <taxon>Bacillota</taxon>
        <taxon>Bacilli</taxon>
        <taxon>Bacillales</taxon>
        <taxon>Bacillaceae</taxon>
        <taxon>Aquibacillus</taxon>
    </lineage>
</organism>
<dbReference type="InterPro" id="IPR000873">
    <property type="entry name" value="AMP-dep_synth/lig_dom"/>
</dbReference>
<evidence type="ECO:0000313" key="9">
    <source>
        <dbReference type="Proteomes" id="UP000799092"/>
    </source>
</evidence>
<evidence type="ECO:0000256" key="1">
    <source>
        <dbReference type="ARBA" id="ARBA00022428"/>
    </source>
</evidence>
<proteinExistence type="inferred from homology"/>
<comment type="caution">
    <text evidence="8">The sequence shown here is derived from an EMBL/GenBank/DDBJ whole genome shotgun (WGS) entry which is preliminary data.</text>
</comment>
<dbReference type="NCBIfam" id="NF002966">
    <property type="entry name" value="PRK03640.1"/>
    <property type="match status" value="1"/>
</dbReference>
<dbReference type="HAMAP" id="MF_00731">
    <property type="entry name" value="MenE"/>
    <property type="match status" value="1"/>
</dbReference>
<comment type="pathway">
    <text evidence="5">Quinol/quinone metabolism; 1,4-dihydroxy-2-naphthoate biosynthesis; 1,4-dihydroxy-2-naphthoate from chorismate: step 5/7.</text>
</comment>
<gene>
    <name evidence="5 8" type="primary">menE</name>
    <name evidence="8" type="ORF">GH741_19220</name>
</gene>
<dbReference type="AlphaFoldDB" id="A0A6A8DGJ8"/>
<dbReference type="Pfam" id="PF13193">
    <property type="entry name" value="AMP-binding_C"/>
    <property type="match status" value="1"/>
</dbReference>
<evidence type="ECO:0000256" key="3">
    <source>
        <dbReference type="ARBA" id="ARBA00022741"/>
    </source>
</evidence>
<accession>A0A6A8DGJ8</accession>
<comment type="function">
    <text evidence="5">Converts 2-succinylbenzoate (OSB) to 2-succinylbenzoyl-CoA (OSB-CoA).</text>
</comment>
<evidence type="ECO:0000256" key="5">
    <source>
        <dbReference type="HAMAP-Rule" id="MF_00731"/>
    </source>
</evidence>
<keyword evidence="9" id="KW-1185">Reference proteome</keyword>
<feature type="domain" description="AMP-dependent synthetase/ligase" evidence="6">
    <location>
        <begin position="10"/>
        <end position="353"/>
    </location>
</feature>
<dbReference type="GO" id="GO:0006631">
    <property type="term" value="P:fatty acid metabolic process"/>
    <property type="evidence" value="ECO:0007669"/>
    <property type="project" value="TreeGrafter"/>
</dbReference>
<keyword evidence="3 5" id="KW-0547">Nucleotide-binding</keyword>
<evidence type="ECO:0000259" key="7">
    <source>
        <dbReference type="Pfam" id="PF13193"/>
    </source>
</evidence>
<comment type="catalytic activity">
    <reaction evidence="5">
        <text>2-succinylbenzoate + ATP + CoA = 2-succinylbenzoyl-CoA + AMP + diphosphate</text>
        <dbReference type="Rhea" id="RHEA:17009"/>
        <dbReference type="ChEBI" id="CHEBI:18325"/>
        <dbReference type="ChEBI" id="CHEBI:30616"/>
        <dbReference type="ChEBI" id="CHEBI:33019"/>
        <dbReference type="ChEBI" id="CHEBI:57287"/>
        <dbReference type="ChEBI" id="CHEBI:57364"/>
        <dbReference type="ChEBI" id="CHEBI:456215"/>
        <dbReference type="EC" id="6.2.1.26"/>
    </reaction>
</comment>
<reference evidence="8" key="1">
    <citation type="submission" date="2019-11" db="EMBL/GenBank/DDBJ databases">
        <authorList>
            <person name="Li J."/>
        </authorList>
    </citation>
    <scope>NUCLEOTIDE SEQUENCE</scope>
    <source>
        <strain evidence="8">B6B</strain>
    </source>
</reference>
<dbReference type="EC" id="6.2.1.26" evidence="5"/>
<keyword evidence="4 5" id="KW-0067">ATP-binding</keyword>
<dbReference type="UniPathway" id="UPA00079"/>
<dbReference type="InterPro" id="IPR045851">
    <property type="entry name" value="AMP-bd_C_sf"/>
</dbReference>
<dbReference type="InterPro" id="IPR020845">
    <property type="entry name" value="AMP-binding_CS"/>
</dbReference>
<comment type="similarity">
    <text evidence="5">Belongs to the ATP-dependent AMP-binding enzyme family. MenE subfamily.</text>
</comment>
<keyword evidence="1 5" id="KW-0474">Menaquinone biosynthesis</keyword>
<dbReference type="InterPro" id="IPR025110">
    <property type="entry name" value="AMP-bd_C"/>
</dbReference>
<dbReference type="Proteomes" id="UP000799092">
    <property type="component" value="Unassembled WGS sequence"/>
</dbReference>
<protein>
    <recommendedName>
        <fullName evidence="5">2-succinylbenzoate--CoA ligase</fullName>
        <ecNumber evidence="5">6.2.1.26</ecNumber>
    </recommendedName>
    <alternativeName>
        <fullName evidence="5">o-succinylbenzoyl-CoA synthetase</fullName>
        <shortName evidence="5">OSB-CoA synthetase</shortName>
    </alternativeName>
</protein>